<reference evidence="2" key="1">
    <citation type="journal article" date="2021" name="Genome Biol. Evol.">
        <title>The assembled and annotated genome of the fairy-ring fungus Marasmius oreades.</title>
        <authorList>
            <person name="Hiltunen M."/>
            <person name="Ament-Velasquez S.L."/>
            <person name="Johannesson H."/>
        </authorList>
    </citation>
    <scope>NUCLEOTIDE SEQUENCE</scope>
    <source>
        <strain evidence="2">03SP1</strain>
    </source>
</reference>
<comment type="caution">
    <text evidence="2">The sequence shown here is derived from an EMBL/GenBank/DDBJ whole genome shotgun (WGS) entry which is preliminary data.</text>
</comment>
<evidence type="ECO:0000256" key="1">
    <source>
        <dbReference type="SAM" id="MobiDB-lite"/>
    </source>
</evidence>
<accession>A0A9P7RUY7</accession>
<dbReference type="OrthoDB" id="2943400at2759"/>
<organism evidence="2 3">
    <name type="scientific">Marasmius oreades</name>
    <name type="common">fairy-ring Marasmius</name>
    <dbReference type="NCBI Taxonomy" id="181124"/>
    <lineage>
        <taxon>Eukaryota</taxon>
        <taxon>Fungi</taxon>
        <taxon>Dikarya</taxon>
        <taxon>Basidiomycota</taxon>
        <taxon>Agaricomycotina</taxon>
        <taxon>Agaricomycetes</taxon>
        <taxon>Agaricomycetidae</taxon>
        <taxon>Agaricales</taxon>
        <taxon>Marasmiineae</taxon>
        <taxon>Marasmiaceae</taxon>
        <taxon>Marasmius</taxon>
    </lineage>
</organism>
<dbReference type="Proteomes" id="UP001049176">
    <property type="component" value="Chromosome 7"/>
</dbReference>
<dbReference type="GeneID" id="66080830"/>
<proteinExistence type="predicted"/>
<evidence type="ECO:0000313" key="3">
    <source>
        <dbReference type="Proteomes" id="UP001049176"/>
    </source>
</evidence>
<keyword evidence="3" id="KW-1185">Reference proteome</keyword>
<sequence>MSDTNCRTMEVLADATGTAIDRSHFSNVGRDQYNNYTTHNNIYTGEKRKKVGKDLPVDLSEFTEIKRGDIYRDQDVRYSWKLLSNGRESTEATVYHAEINITGSFGHKKFTVKTYHGLNAMKEWRRDFSRCSQDWQGNIPLFGYNVSSYPSLIFHGELVPLASVEARLGLVGCFYIQLLNKRFGCSRNELWVDSKGGFRRGPIGPLGRQCHFWRDDDRDIEIPSDMKFLKEEVVFRYFFNVQDDLMLLCVLGYSHVKILKDIPAINYPHVISSLTNSTIASTEIWLRTHFDKGQRIGIGAQRFRLMDDQRKIELYSYGERESWLSQAWSVFHAHNLSMNEDLSNFKFVQSFFELRGTLQNSERKQQRRQRCAPIYLILFSFPSLCYHWSLDLTGQTPLSPDMCKYLGLPFKLSQPTKAYAFQFSAPTKIYKIISDYQIARGFDPKTTDFAQHLGWPTFKIIHPESRFQEIVEEHEVCTESGAQLLWPVVSGVREDSKLVSDSLDLSDGNQVEDSSLEKDSDDSFSLELLFHEIQAEGDESPTTSDSADDVNPAETGNSTAVGGTIYVKFAQAANLGSTQMLGIGHSLVGPLFAPFLRVASASSNRGSPSTLLDVD</sequence>
<protein>
    <submittedName>
        <fullName evidence="2">Uncharacterized protein</fullName>
    </submittedName>
</protein>
<dbReference type="RefSeq" id="XP_043006617.1">
    <property type="nucleotide sequence ID" value="XM_043156805.1"/>
</dbReference>
<dbReference type="AlphaFoldDB" id="A0A9P7RUY7"/>
<dbReference type="KEGG" id="more:E1B28_011755"/>
<name>A0A9P7RUY7_9AGAR</name>
<dbReference type="EMBL" id="CM032187">
    <property type="protein sequence ID" value="KAG7090147.1"/>
    <property type="molecule type" value="Genomic_DNA"/>
</dbReference>
<feature type="region of interest" description="Disordered" evidence="1">
    <location>
        <begin position="535"/>
        <end position="557"/>
    </location>
</feature>
<gene>
    <name evidence="2" type="ORF">E1B28_011755</name>
</gene>
<evidence type="ECO:0000313" key="2">
    <source>
        <dbReference type="EMBL" id="KAG7090147.1"/>
    </source>
</evidence>